<evidence type="ECO:0000256" key="1">
    <source>
        <dbReference type="ARBA" id="ARBA00009356"/>
    </source>
</evidence>
<dbReference type="GO" id="GO:0003735">
    <property type="term" value="F:structural constituent of ribosome"/>
    <property type="evidence" value="ECO:0007669"/>
    <property type="project" value="UniProtKB-UniRule"/>
</dbReference>
<dbReference type="InterPro" id="IPR020040">
    <property type="entry name" value="Ribosomal_uL6_a/b-dom"/>
</dbReference>
<dbReference type="FunFam" id="3.90.930.12:FF:000001">
    <property type="entry name" value="50S ribosomal protein L6"/>
    <property type="match status" value="1"/>
</dbReference>
<dbReference type="HAMAP" id="MF_01365_B">
    <property type="entry name" value="Ribosomal_uL6_B"/>
    <property type="match status" value="1"/>
</dbReference>
<dbReference type="PANTHER" id="PTHR11655">
    <property type="entry name" value="60S/50S RIBOSOMAL PROTEIN L6/L9"/>
    <property type="match status" value="1"/>
</dbReference>
<evidence type="ECO:0000313" key="9">
    <source>
        <dbReference type="Proteomes" id="UP000176501"/>
    </source>
</evidence>
<dbReference type="PRINTS" id="PR00059">
    <property type="entry name" value="RIBOSOMALL6"/>
</dbReference>
<evidence type="ECO:0000256" key="5">
    <source>
        <dbReference type="RuleBase" id="RU003869"/>
    </source>
</evidence>
<keyword evidence="2 4" id="KW-0689">Ribosomal protein</keyword>
<comment type="caution">
    <text evidence="8">The sequence shown here is derived from an EMBL/GenBank/DDBJ whole genome shotgun (WGS) entry which is preliminary data.</text>
</comment>
<keyword evidence="3 4" id="KW-0687">Ribonucleoprotein</keyword>
<evidence type="ECO:0000313" key="8">
    <source>
        <dbReference type="EMBL" id="OGL99020.1"/>
    </source>
</evidence>
<evidence type="ECO:0000259" key="7">
    <source>
        <dbReference type="Pfam" id="PF00347"/>
    </source>
</evidence>
<feature type="domain" description="Large ribosomal subunit protein uL6 alpha-beta" evidence="7">
    <location>
        <begin position="96"/>
        <end position="168"/>
    </location>
</feature>
<dbReference type="InterPro" id="IPR002358">
    <property type="entry name" value="Ribosomal_uL6_CS"/>
</dbReference>
<dbReference type="Gene3D" id="3.90.930.12">
    <property type="entry name" value="Ribosomal protein L6, alpha-beta domain"/>
    <property type="match status" value="2"/>
</dbReference>
<dbReference type="InterPro" id="IPR036789">
    <property type="entry name" value="Ribosomal_uL6-like_a/b-dom_sf"/>
</dbReference>
<dbReference type="PANTHER" id="PTHR11655:SF14">
    <property type="entry name" value="LARGE RIBOSOMAL SUBUNIT PROTEIN UL6M"/>
    <property type="match status" value="1"/>
</dbReference>
<comment type="subunit">
    <text evidence="4">Part of the 50S ribosomal subunit.</text>
</comment>
<evidence type="ECO:0000256" key="6">
    <source>
        <dbReference type="RuleBase" id="RU003870"/>
    </source>
</evidence>
<dbReference type="NCBIfam" id="TIGR03654">
    <property type="entry name" value="L6_bact"/>
    <property type="match status" value="1"/>
</dbReference>
<dbReference type="Proteomes" id="UP000176501">
    <property type="component" value="Unassembled WGS sequence"/>
</dbReference>
<evidence type="ECO:0000256" key="2">
    <source>
        <dbReference type="ARBA" id="ARBA00022980"/>
    </source>
</evidence>
<gene>
    <name evidence="4" type="primary">rplF</name>
    <name evidence="8" type="ORF">A2304_02640</name>
</gene>
<comment type="similarity">
    <text evidence="1 4 5">Belongs to the universal ribosomal protein uL6 family.</text>
</comment>
<sequence length="185" mass="19660">MSRIGKKFIPIPSGVDVTLENGRVDVRGPKGSLSHKLHSHVSVAIEDVDGGKGIVVSVRNPDAVGDRAQWGTARAVVANMVTGVTAGFTRSLEINGVGFRVSVQGQKVVLNLGFSHDVEYELPAGVSATVEKNVLTIIGIDREVVGQTAAHIRKLRVPEPYKGKGIKYTDETIRRKAGKAAKAGE</sequence>
<name>A0A1F7W8C0_9BACT</name>
<dbReference type="GO" id="GO:0019843">
    <property type="term" value="F:rRNA binding"/>
    <property type="evidence" value="ECO:0007669"/>
    <property type="project" value="UniProtKB-UniRule"/>
</dbReference>
<dbReference type="PIRSF" id="PIRSF002162">
    <property type="entry name" value="Ribosomal_L6"/>
    <property type="match status" value="1"/>
</dbReference>
<evidence type="ECO:0000256" key="3">
    <source>
        <dbReference type="ARBA" id="ARBA00023274"/>
    </source>
</evidence>
<evidence type="ECO:0000256" key="4">
    <source>
        <dbReference type="HAMAP-Rule" id="MF_01365"/>
    </source>
</evidence>
<dbReference type="SUPFAM" id="SSF56053">
    <property type="entry name" value="Ribosomal protein L6"/>
    <property type="match status" value="2"/>
</dbReference>
<keyword evidence="4 6" id="KW-0694">RNA-binding</keyword>
<dbReference type="InterPro" id="IPR019906">
    <property type="entry name" value="Ribosomal_uL6_bac-type"/>
</dbReference>
<reference evidence="8 9" key="1">
    <citation type="journal article" date="2016" name="Nat. Commun.">
        <title>Thousands of microbial genomes shed light on interconnected biogeochemical processes in an aquifer system.</title>
        <authorList>
            <person name="Anantharaman K."/>
            <person name="Brown C.T."/>
            <person name="Hug L.A."/>
            <person name="Sharon I."/>
            <person name="Castelle C.J."/>
            <person name="Probst A.J."/>
            <person name="Thomas B.C."/>
            <person name="Singh A."/>
            <person name="Wilkins M.J."/>
            <person name="Karaoz U."/>
            <person name="Brodie E.L."/>
            <person name="Williams K.H."/>
            <person name="Hubbard S.S."/>
            <person name="Banfield J.F."/>
        </authorList>
    </citation>
    <scope>NUCLEOTIDE SEQUENCE [LARGE SCALE GENOMIC DNA]</scope>
</reference>
<comment type="function">
    <text evidence="4 6">This protein binds to the 23S rRNA, and is important in its secondary structure. It is located near the subunit interface in the base of the L7/L12 stalk, and near the tRNA binding site of the peptidyltransferase center.</text>
</comment>
<dbReference type="PROSITE" id="PS00525">
    <property type="entry name" value="RIBOSOMAL_L6_1"/>
    <property type="match status" value="1"/>
</dbReference>
<proteinExistence type="inferred from homology"/>
<dbReference type="GO" id="GO:0022625">
    <property type="term" value="C:cytosolic large ribosomal subunit"/>
    <property type="evidence" value="ECO:0007669"/>
    <property type="project" value="UniProtKB-UniRule"/>
</dbReference>
<dbReference type="InterPro" id="IPR000702">
    <property type="entry name" value="Ribosomal_uL6-like"/>
</dbReference>
<dbReference type="EMBL" id="MGFE01000011">
    <property type="protein sequence ID" value="OGL99020.1"/>
    <property type="molecule type" value="Genomic_DNA"/>
</dbReference>
<protein>
    <recommendedName>
        <fullName evidence="4">Large ribosomal subunit protein uL6</fullName>
    </recommendedName>
</protein>
<organism evidence="8 9">
    <name type="scientific">Candidatus Uhrbacteria bacterium RIFOXYB2_FULL_57_15</name>
    <dbReference type="NCBI Taxonomy" id="1802422"/>
    <lineage>
        <taxon>Bacteria</taxon>
        <taxon>Candidatus Uhriibacteriota</taxon>
    </lineage>
</organism>
<dbReference type="GO" id="GO:0002181">
    <property type="term" value="P:cytoplasmic translation"/>
    <property type="evidence" value="ECO:0007669"/>
    <property type="project" value="TreeGrafter"/>
</dbReference>
<dbReference type="AlphaFoldDB" id="A0A1F7W8C0"/>
<dbReference type="Pfam" id="PF00347">
    <property type="entry name" value="Ribosomal_L6"/>
    <property type="match status" value="2"/>
</dbReference>
<accession>A0A1F7W8C0</accession>
<keyword evidence="4 6" id="KW-0699">rRNA-binding</keyword>
<feature type="domain" description="Large ribosomal subunit protein uL6 alpha-beta" evidence="7">
    <location>
        <begin position="11"/>
        <end position="87"/>
    </location>
</feature>